<evidence type="ECO:0000313" key="6">
    <source>
        <dbReference type="Proteomes" id="UP000295258"/>
    </source>
</evidence>
<accession>A0A4R4VZZ3</accession>
<evidence type="ECO:0000259" key="3">
    <source>
        <dbReference type="Pfam" id="PF01408"/>
    </source>
</evidence>
<dbReference type="InterPro" id="IPR036291">
    <property type="entry name" value="NAD(P)-bd_dom_sf"/>
</dbReference>
<dbReference type="Pfam" id="PF22725">
    <property type="entry name" value="GFO_IDH_MocA_C3"/>
    <property type="match status" value="1"/>
</dbReference>
<evidence type="ECO:0000259" key="4">
    <source>
        <dbReference type="Pfam" id="PF22725"/>
    </source>
</evidence>
<dbReference type="PANTHER" id="PTHR22604:SF105">
    <property type="entry name" value="TRANS-1,2-DIHYDROBENZENE-1,2-DIOL DEHYDROGENASE"/>
    <property type="match status" value="1"/>
</dbReference>
<dbReference type="SUPFAM" id="SSF51735">
    <property type="entry name" value="NAD(P)-binding Rossmann-fold domains"/>
    <property type="match status" value="1"/>
</dbReference>
<dbReference type="PANTHER" id="PTHR22604">
    <property type="entry name" value="OXIDOREDUCTASES"/>
    <property type="match status" value="1"/>
</dbReference>
<name>A0A4R4VZZ3_9ACTN</name>
<dbReference type="InterPro" id="IPR055170">
    <property type="entry name" value="GFO_IDH_MocA-like_dom"/>
</dbReference>
<dbReference type="RefSeq" id="WP_132592151.1">
    <property type="nucleotide sequence ID" value="NZ_SMKO01000006.1"/>
</dbReference>
<dbReference type="Gene3D" id="3.30.360.10">
    <property type="entry name" value="Dihydrodipicolinate Reductase, domain 2"/>
    <property type="match status" value="1"/>
</dbReference>
<dbReference type="InterPro" id="IPR050984">
    <property type="entry name" value="Gfo/Idh/MocA_domain"/>
</dbReference>
<evidence type="ECO:0000256" key="1">
    <source>
        <dbReference type="ARBA" id="ARBA00010928"/>
    </source>
</evidence>
<feature type="domain" description="GFO/IDH/MocA-like oxidoreductase" evidence="4">
    <location>
        <begin position="141"/>
        <end position="256"/>
    </location>
</feature>
<dbReference type="Proteomes" id="UP000295258">
    <property type="component" value="Unassembled WGS sequence"/>
</dbReference>
<evidence type="ECO:0000313" key="5">
    <source>
        <dbReference type="EMBL" id="TDD11722.1"/>
    </source>
</evidence>
<dbReference type="Pfam" id="PF01408">
    <property type="entry name" value="GFO_IDH_MocA"/>
    <property type="match status" value="1"/>
</dbReference>
<dbReference type="AlphaFoldDB" id="A0A4R4VZZ3"/>
<evidence type="ECO:0000256" key="2">
    <source>
        <dbReference type="ARBA" id="ARBA00023002"/>
    </source>
</evidence>
<comment type="caution">
    <text evidence="5">The sequence shown here is derived from an EMBL/GenBank/DDBJ whole genome shotgun (WGS) entry which is preliminary data.</text>
</comment>
<sequence length="336" mass="36123">MTDVQPSPMSKGEVGWGILATGGIANAFTRDLVAHGHRVAAVGSRSADNARAFAEKWGVERAHGSYDELVADPDVDIVYVATPHNFHAANATAALENGKHVLVEKAFTVNAAEARAVFELGRGKGLLVMEAMWTRFLPHMAYVRSVIERGLLGDVRSLHADHTQRLPSDPAHRLNNPGLAGGCLLDVGVYPVSFAHDILGDPVEVTGRGTLSDTGVDVCVATALRHRNDALSTSYSSMETRGPNTAVVLGTEGRIEIDSVWYFPAVVTVKDVTGQELERFDQPVSGRGMQYQAAEAERLIAEGEVESPLMTHEQSVAVMATMDAVREEIGVRYPGE</sequence>
<dbReference type="InterPro" id="IPR000683">
    <property type="entry name" value="Gfo/Idh/MocA-like_OxRdtase_N"/>
</dbReference>
<gene>
    <name evidence="5" type="ORF">E1292_04175</name>
</gene>
<organism evidence="5 6">
    <name type="scientific">Nonomuraea deserti</name>
    <dbReference type="NCBI Taxonomy" id="1848322"/>
    <lineage>
        <taxon>Bacteria</taxon>
        <taxon>Bacillati</taxon>
        <taxon>Actinomycetota</taxon>
        <taxon>Actinomycetes</taxon>
        <taxon>Streptosporangiales</taxon>
        <taxon>Streptosporangiaceae</taxon>
        <taxon>Nonomuraea</taxon>
    </lineage>
</organism>
<dbReference type="SUPFAM" id="SSF55347">
    <property type="entry name" value="Glyceraldehyde-3-phosphate dehydrogenase-like, C-terminal domain"/>
    <property type="match status" value="1"/>
</dbReference>
<feature type="domain" description="Gfo/Idh/MocA-like oxidoreductase N-terminal" evidence="3">
    <location>
        <begin position="16"/>
        <end position="130"/>
    </location>
</feature>
<dbReference type="GO" id="GO:0016491">
    <property type="term" value="F:oxidoreductase activity"/>
    <property type="evidence" value="ECO:0007669"/>
    <property type="project" value="UniProtKB-KW"/>
</dbReference>
<reference evidence="5 6" key="1">
    <citation type="submission" date="2019-03" db="EMBL/GenBank/DDBJ databases">
        <title>Draft genome sequences of novel Actinobacteria.</title>
        <authorList>
            <person name="Sahin N."/>
            <person name="Ay H."/>
            <person name="Saygin H."/>
        </authorList>
    </citation>
    <scope>NUCLEOTIDE SEQUENCE [LARGE SCALE GENOMIC DNA]</scope>
    <source>
        <strain evidence="5 6">KC310</strain>
    </source>
</reference>
<keyword evidence="2" id="KW-0560">Oxidoreductase</keyword>
<dbReference type="EMBL" id="SMKO01000006">
    <property type="protein sequence ID" value="TDD11722.1"/>
    <property type="molecule type" value="Genomic_DNA"/>
</dbReference>
<comment type="similarity">
    <text evidence="1">Belongs to the Gfo/Idh/MocA family.</text>
</comment>
<dbReference type="Gene3D" id="3.40.50.720">
    <property type="entry name" value="NAD(P)-binding Rossmann-like Domain"/>
    <property type="match status" value="1"/>
</dbReference>
<protein>
    <submittedName>
        <fullName evidence="5">Gfo/Idh/MocA family oxidoreductase</fullName>
    </submittedName>
</protein>
<proteinExistence type="inferred from homology"/>
<dbReference type="GO" id="GO:0000166">
    <property type="term" value="F:nucleotide binding"/>
    <property type="evidence" value="ECO:0007669"/>
    <property type="project" value="InterPro"/>
</dbReference>
<keyword evidence="6" id="KW-1185">Reference proteome</keyword>